<feature type="compositionally biased region" description="Basic and acidic residues" evidence="1">
    <location>
        <begin position="152"/>
        <end position="166"/>
    </location>
</feature>
<sequence length="204" mass="23146">MKQINLPMKRSFLEFMSLCEAVYDKDVMGRSQIRKTGEGGRIQPKRKQTEPEKRRMKAVGGGKMAPAKTYKDRKDIGQPNVKRSPAGRQQQPTKERGTAGLSPREQQRKAAMERRAAKKGVKTKTADELLAKKAKAKVDPNYKPQKASGMTRAERMSVVRKGETKLRNIMKGQETDKYKKETGQNPDKKGKMKIMGRVHQRMST</sequence>
<feature type="compositionally biased region" description="Basic and acidic residues" evidence="1">
    <location>
        <begin position="124"/>
        <end position="140"/>
    </location>
</feature>
<dbReference type="Proteomes" id="UP000207741">
    <property type="component" value="Segment"/>
</dbReference>
<feature type="compositionally biased region" description="Basic and acidic residues" evidence="1">
    <location>
        <begin position="173"/>
        <end position="189"/>
    </location>
</feature>
<name>A0A0K0KVP9_9CAUD</name>
<dbReference type="OrthoDB" id="36059at10239"/>
<dbReference type="KEGG" id="vg:26640101"/>
<evidence type="ECO:0000256" key="1">
    <source>
        <dbReference type="SAM" id="MobiDB-lite"/>
    </source>
</evidence>
<dbReference type="RefSeq" id="YP_009213557.1">
    <property type="nucleotide sequence ID" value="NC_028955.1"/>
</dbReference>
<protein>
    <submittedName>
        <fullName evidence="2">Uncharacterized protein</fullName>
    </submittedName>
</protein>
<organism evidence="2 3">
    <name type="scientific">Prochlorococcus phage P-TIM68</name>
    <dbReference type="NCBI Taxonomy" id="1542477"/>
    <lineage>
        <taxon>Viruses</taxon>
        <taxon>Duplodnaviria</taxon>
        <taxon>Heunggongvirae</taxon>
        <taxon>Uroviricota</taxon>
        <taxon>Caudoviricetes</taxon>
        <taxon>Pantevenvirales</taxon>
        <taxon>Kyanoviridae</taxon>
        <taxon>Haifavirus</taxon>
        <taxon>Haifavirus tim68</taxon>
    </lineage>
</organism>
<feature type="compositionally biased region" description="Basic residues" evidence="1">
    <location>
        <begin position="190"/>
        <end position="204"/>
    </location>
</feature>
<reference evidence="3" key="1">
    <citation type="submission" date="2014-08" db="EMBL/GenBank/DDBJ databases">
        <authorList>
            <person name="Edwards T."/>
        </authorList>
    </citation>
    <scope>NUCLEOTIDE SEQUENCE [LARGE SCALE GENOMIC DNA]</scope>
</reference>
<keyword evidence="3" id="KW-1185">Reference proteome</keyword>
<feature type="compositionally biased region" description="Basic and acidic residues" evidence="1">
    <location>
        <begin position="105"/>
        <end position="115"/>
    </location>
</feature>
<proteinExistence type="predicted"/>
<dbReference type="GeneID" id="26640101"/>
<accession>A0A0K0KVP9</accession>
<evidence type="ECO:0000313" key="3">
    <source>
        <dbReference type="Proteomes" id="UP000207741"/>
    </source>
</evidence>
<evidence type="ECO:0000313" key="2">
    <source>
        <dbReference type="EMBL" id="AIR93418.1"/>
    </source>
</evidence>
<dbReference type="EMBL" id="KM359505">
    <property type="protein sequence ID" value="AIR93418.1"/>
    <property type="molecule type" value="Genomic_DNA"/>
</dbReference>
<feature type="region of interest" description="Disordered" evidence="1">
    <location>
        <begin position="33"/>
        <end position="204"/>
    </location>
</feature>